<evidence type="ECO:0000313" key="1">
    <source>
        <dbReference type="EMBL" id="AVO25160.1"/>
    </source>
</evidence>
<sequence>MSSGRWPSPVEPQRKVTVMRRISIERYAEEPQVRVGDGEGNYHLEPQSDHCAGLVEGVRDDGTRWVMFLDKVGSPAMFWAVREEDGSVVGDPVFLA</sequence>
<name>A0A2P1JXX9_9CAUD</name>
<keyword evidence="2" id="KW-1185">Reference proteome</keyword>
<dbReference type="GeneID" id="64766274"/>
<reference evidence="2" key="1">
    <citation type="submission" date="2018-02" db="EMBL/GenBank/DDBJ databases">
        <authorList>
            <person name="Cohen D.B."/>
            <person name="Kent A.D."/>
        </authorList>
    </citation>
    <scope>NUCLEOTIDE SEQUENCE [LARGE SCALE GENOMIC DNA]</scope>
</reference>
<proteinExistence type="predicted"/>
<dbReference type="Proteomes" id="UP000241290">
    <property type="component" value="Genome"/>
</dbReference>
<dbReference type="KEGG" id="vg:64766274"/>
<protein>
    <submittedName>
        <fullName evidence="1">Uncharacterized protein</fullName>
    </submittedName>
</protein>
<dbReference type="RefSeq" id="YP_010059043.1">
    <property type="nucleotide sequence ID" value="NC_054724.1"/>
</dbReference>
<gene>
    <name evidence="1" type="primary">21</name>
    <name evidence="1" type="ORF">SEA_FINCH_21</name>
</gene>
<accession>A0A2P1JXX9</accession>
<organism evidence="1 2">
    <name type="scientific">Rhodococcus phage Finch</name>
    <dbReference type="NCBI Taxonomy" id="2094144"/>
    <lineage>
        <taxon>Viruses</taxon>
        <taxon>Duplodnaviria</taxon>
        <taxon>Heunggongvirae</taxon>
        <taxon>Uroviricota</taxon>
        <taxon>Caudoviricetes</taxon>
        <taxon>Finchvirus</taxon>
        <taxon>Finchvirus finch</taxon>
    </lineage>
</organism>
<evidence type="ECO:0000313" key="2">
    <source>
        <dbReference type="Proteomes" id="UP000241290"/>
    </source>
</evidence>
<dbReference type="EMBL" id="MG962366">
    <property type="protein sequence ID" value="AVO25160.1"/>
    <property type="molecule type" value="Genomic_DNA"/>
</dbReference>